<dbReference type="InterPro" id="IPR011257">
    <property type="entry name" value="DNA_glycosylase"/>
</dbReference>
<feature type="compositionally biased region" description="Low complexity" evidence="1">
    <location>
        <begin position="84"/>
        <end position="101"/>
    </location>
</feature>
<organism evidence="2 3">
    <name type="scientific">Streptomyces antimycoticus</name>
    <dbReference type="NCBI Taxonomy" id="68175"/>
    <lineage>
        <taxon>Bacteria</taxon>
        <taxon>Bacillati</taxon>
        <taxon>Actinomycetota</taxon>
        <taxon>Actinomycetes</taxon>
        <taxon>Kitasatosporales</taxon>
        <taxon>Streptomycetaceae</taxon>
        <taxon>Streptomyces</taxon>
        <taxon>Streptomyces violaceusniger group</taxon>
    </lineage>
</organism>
<dbReference type="SUPFAM" id="SSF48150">
    <property type="entry name" value="DNA-glycosylase"/>
    <property type="match status" value="1"/>
</dbReference>
<feature type="compositionally biased region" description="Low complexity" evidence="1">
    <location>
        <begin position="287"/>
        <end position="326"/>
    </location>
</feature>
<gene>
    <name evidence="2" type="ORF">SSPO_041700</name>
</gene>
<name>A0A499UKU7_9ACTN</name>
<feature type="compositionally biased region" description="Basic residues" evidence="1">
    <location>
        <begin position="373"/>
        <end position="387"/>
    </location>
</feature>
<feature type="region of interest" description="Disordered" evidence="1">
    <location>
        <begin position="74"/>
        <end position="108"/>
    </location>
</feature>
<dbReference type="Gene3D" id="1.10.340.30">
    <property type="entry name" value="Hypothetical protein, domain 2"/>
    <property type="match status" value="1"/>
</dbReference>
<proteinExistence type="predicted"/>
<evidence type="ECO:0000313" key="3">
    <source>
        <dbReference type="Proteomes" id="UP000463951"/>
    </source>
</evidence>
<accession>A0A499UKU7</accession>
<evidence type="ECO:0008006" key="4">
    <source>
        <dbReference type="Google" id="ProtNLM"/>
    </source>
</evidence>
<dbReference type="GO" id="GO:0006281">
    <property type="term" value="P:DNA repair"/>
    <property type="evidence" value="ECO:0007669"/>
    <property type="project" value="InterPro"/>
</dbReference>
<feature type="region of interest" description="Disordered" evidence="1">
    <location>
        <begin position="250"/>
        <end position="387"/>
    </location>
</feature>
<evidence type="ECO:0000256" key="1">
    <source>
        <dbReference type="SAM" id="MobiDB-lite"/>
    </source>
</evidence>
<dbReference type="Proteomes" id="UP000463951">
    <property type="component" value="Chromosome"/>
</dbReference>
<feature type="compositionally biased region" description="Low complexity" evidence="1">
    <location>
        <begin position="250"/>
        <end position="273"/>
    </location>
</feature>
<evidence type="ECO:0000313" key="2">
    <source>
        <dbReference type="EMBL" id="BBJ41452.1"/>
    </source>
</evidence>
<dbReference type="AlphaFoldDB" id="A0A499UKU7"/>
<dbReference type="GO" id="GO:0003824">
    <property type="term" value="F:catalytic activity"/>
    <property type="evidence" value="ECO:0007669"/>
    <property type="project" value="InterPro"/>
</dbReference>
<sequence>MTAVSLTPAGPFSLAASVRFLEGFTPANYSGTADEVLRLAFPADDGHATVAAAVRQEETADGEAGTVRVEFTVHTGEPDGDLDGSPADPASAGPGPVSPGEPSRPEDAVRAQLARILSLDVDGSGFPELAADPVAAGLMAEFPGLRPVCFHSPYEAAVWAVIGHRIRMTQAAAIKARLAERYGRRVQIAGRTLHAFPTPPVLRAITRVPGLTEVKIERLHALAEAADAGNSTPHDCARCRLTTLSRRCAPFPASARSPPSSSSSAAPGTPMSSRATNRGCTRPSPPRTASTRPSPATSAGWPGSPTAGGPTAAGSGSCCASVPSSWAATRRSRTEEPVRPRRGPALPPAHHRPGNRPSATGSSTGSRPIAVSRSRRPSARCRPRPGS</sequence>
<dbReference type="EMBL" id="AP019620">
    <property type="protein sequence ID" value="BBJ41452.1"/>
    <property type="molecule type" value="Genomic_DNA"/>
</dbReference>
<reference evidence="2 3" key="1">
    <citation type="journal article" date="2020" name="Int. J. Syst. Evol. Microbiol.">
        <title>Reclassification of Streptomyces castelarensis and Streptomyces sporoclivatus as later heterotypic synonyms of Streptomyces antimycoticus.</title>
        <authorList>
            <person name="Komaki H."/>
            <person name="Tamura T."/>
        </authorList>
    </citation>
    <scope>NUCLEOTIDE SEQUENCE [LARGE SCALE GENOMIC DNA]</scope>
    <source>
        <strain evidence="2 3">NBRC 100767</strain>
    </source>
</reference>
<protein>
    <recommendedName>
        <fullName evidence="4">HhH-GPD domain-containing protein</fullName>
    </recommendedName>
</protein>